<keyword evidence="4" id="KW-0560">Oxidoreductase</keyword>
<protein>
    <submittedName>
        <fullName evidence="4">Quercetin 2,3-dioxygenase</fullName>
        <ecNumber evidence="4">1.13.11.24</ecNumber>
    </submittedName>
</protein>
<feature type="domain" description="Pirin C-terminal" evidence="3">
    <location>
        <begin position="182"/>
        <end position="280"/>
    </location>
</feature>
<reference evidence="4" key="1">
    <citation type="submission" date="2016-10" db="EMBL/GenBank/DDBJ databases">
        <title>Sequence of Gallionella enrichment culture.</title>
        <authorList>
            <person name="Poehlein A."/>
            <person name="Muehling M."/>
            <person name="Daniel R."/>
        </authorList>
    </citation>
    <scope>NUCLEOTIDE SEQUENCE</scope>
</reference>
<dbReference type="InterPro" id="IPR003829">
    <property type="entry name" value="Pirin_N_dom"/>
</dbReference>
<dbReference type="AlphaFoldDB" id="A0A1J5SGR7"/>
<dbReference type="Pfam" id="PF02678">
    <property type="entry name" value="Pirin"/>
    <property type="match status" value="1"/>
</dbReference>
<name>A0A1J5SGR7_9ZZZZ</name>
<feature type="domain" description="Pirin N-terminal" evidence="2">
    <location>
        <begin position="31"/>
        <end position="123"/>
    </location>
</feature>
<dbReference type="PANTHER" id="PTHR43594:SF1">
    <property type="entry name" value="QUERCETIN 2,3-DIOXYGENASE PA2418-RELATED"/>
    <property type="match status" value="1"/>
</dbReference>
<accession>A0A1J5SGR7</accession>
<dbReference type="Gene3D" id="2.60.120.10">
    <property type="entry name" value="Jelly Rolls"/>
    <property type="match status" value="2"/>
</dbReference>
<evidence type="ECO:0000259" key="2">
    <source>
        <dbReference type="Pfam" id="PF02678"/>
    </source>
</evidence>
<dbReference type="Pfam" id="PF05726">
    <property type="entry name" value="Pirin_C"/>
    <property type="match status" value="1"/>
</dbReference>
<dbReference type="PIRSF" id="PIRSF006232">
    <property type="entry name" value="Pirin"/>
    <property type="match status" value="1"/>
</dbReference>
<evidence type="ECO:0000259" key="3">
    <source>
        <dbReference type="Pfam" id="PF05726"/>
    </source>
</evidence>
<dbReference type="EC" id="1.13.11.24" evidence="4"/>
<dbReference type="PANTHER" id="PTHR43594">
    <property type="entry name" value="QUERCETIN 2,3-DIOXYGENASE"/>
    <property type="match status" value="1"/>
</dbReference>
<dbReference type="InterPro" id="IPR012093">
    <property type="entry name" value="Pirin"/>
</dbReference>
<dbReference type="GO" id="GO:0008127">
    <property type="term" value="F:quercetin 2,3-dioxygenase activity"/>
    <property type="evidence" value="ECO:0007669"/>
    <property type="project" value="UniProtKB-EC"/>
</dbReference>
<proteinExistence type="inferred from homology"/>
<dbReference type="EMBL" id="MLJW01000036">
    <property type="protein sequence ID" value="OIR07570.1"/>
    <property type="molecule type" value="Genomic_DNA"/>
</dbReference>
<organism evidence="4">
    <name type="scientific">mine drainage metagenome</name>
    <dbReference type="NCBI Taxonomy" id="410659"/>
    <lineage>
        <taxon>unclassified sequences</taxon>
        <taxon>metagenomes</taxon>
        <taxon>ecological metagenomes</taxon>
    </lineage>
</organism>
<dbReference type="InterPro" id="IPR008778">
    <property type="entry name" value="Pirin_C_dom"/>
</dbReference>
<dbReference type="SUPFAM" id="SSF51182">
    <property type="entry name" value="RmlC-like cupins"/>
    <property type="match status" value="1"/>
</dbReference>
<evidence type="ECO:0000256" key="1">
    <source>
        <dbReference type="ARBA" id="ARBA00008416"/>
    </source>
</evidence>
<keyword evidence="4" id="KW-0223">Dioxygenase</keyword>
<gene>
    <name evidence="4" type="primary">yhhW_6</name>
    <name evidence="4" type="ORF">GALL_102320</name>
</gene>
<dbReference type="InterPro" id="IPR014710">
    <property type="entry name" value="RmlC-like_jellyroll"/>
</dbReference>
<comment type="caution">
    <text evidence="4">The sequence shown here is derived from an EMBL/GenBank/DDBJ whole genome shotgun (WGS) entry which is preliminary data.</text>
</comment>
<dbReference type="InterPro" id="IPR011051">
    <property type="entry name" value="RmlC_Cupin_sf"/>
</dbReference>
<dbReference type="CDD" id="cd02247">
    <property type="entry name" value="cupin_pirin_C"/>
    <property type="match status" value="1"/>
</dbReference>
<comment type="similarity">
    <text evidence="1">Belongs to the pirin family.</text>
</comment>
<evidence type="ECO:0000313" key="4">
    <source>
        <dbReference type="EMBL" id="OIR07570.1"/>
    </source>
</evidence>
<sequence length="285" mass="31321">MKTVNKIINGHPTAVGSIQVRELLPHGEFENPFLLFHHGVAIADKNIPIHLQGVGPHPHRGFSAISFIYKGGVHHRDSRGNNHIVYEGGTQWTHAGMGIIHSERVPENIFDFGGKQELLQVWVNTPAAHKMDVPHYYPASAEETPTVKTEDGLTIIRVPAGELNGVKGIIPTFTKVNTFMGEMKTNGAFTFSFPSNHQTIFYVLSGDVLINDSSKISSKQMALFNKDGETFSIKANADSLFFVGSGEPINEPVAAHGPFVMNTQTEIMEAFKDYQIGKMGVLIED</sequence>
<dbReference type="InterPro" id="IPR053186">
    <property type="entry name" value="QDO-related"/>
</dbReference>